<protein>
    <submittedName>
        <fullName evidence="4">DUF4440 domain-containing protein</fullName>
    </submittedName>
</protein>
<evidence type="ECO:0000256" key="1">
    <source>
        <dbReference type="SAM" id="SignalP"/>
    </source>
</evidence>
<accession>A0A7K1GHE8</accession>
<feature type="domain" description="DUF4440" evidence="3">
    <location>
        <begin position="31"/>
        <end position="138"/>
    </location>
</feature>
<dbReference type="SUPFAM" id="SSF54427">
    <property type="entry name" value="NTF2-like"/>
    <property type="match status" value="2"/>
</dbReference>
<keyword evidence="1" id="KW-0732">Signal</keyword>
<dbReference type="Pfam" id="PF12680">
    <property type="entry name" value="SnoaL_2"/>
    <property type="match status" value="1"/>
</dbReference>
<dbReference type="Gene3D" id="3.10.450.50">
    <property type="match status" value="2"/>
</dbReference>
<dbReference type="Proteomes" id="UP000447545">
    <property type="component" value="Unassembled WGS sequence"/>
</dbReference>
<dbReference type="InterPro" id="IPR032710">
    <property type="entry name" value="NTF2-like_dom_sf"/>
</dbReference>
<sequence length="278" mass="31305">MKPLKTIIVMLLLLSISTYNCNAQDVKADVEKMHQLYIEMINNSNLENIDKLYTANASIRNSDATMINGLENIKNQYKATFDSGTFTISLETTDVSQLDDNHMFVSGTFVYSKTDEPKGVLKGEFVNTLKNVNGDWKILKSYRYLETTDNASIINSVYELFSKGDIPAVLALMDDEIVWNEAESNSLADGNPYIGPDAVLNGVFARIGERYKSFTLKDVKLHEMSNNQVLATLHYVLEMKNGKTYTIQAAHHWTLKDGKIVGFQQYADTKKLADSEKI</sequence>
<organism evidence="4 5">
    <name type="scientific">Winogradskyella ouciana</name>
    <dbReference type="NCBI Taxonomy" id="2608631"/>
    <lineage>
        <taxon>Bacteria</taxon>
        <taxon>Pseudomonadati</taxon>
        <taxon>Bacteroidota</taxon>
        <taxon>Flavobacteriia</taxon>
        <taxon>Flavobacteriales</taxon>
        <taxon>Flavobacteriaceae</taxon>
        <taxon>Winogradskyella</taxon>
    </lineage>
</organism>
<comment type="caution">
    <text evidence="4">The sequence shown here is derived from an EMBL/GenBank/DDBJ whole genome shotgun (WGS) entry which is preliminary data.</text>
</comment>
<dbReference type="InterPro" id="IPR027843">
    <property type="entry name" value="DUF4440"/>
</dbReference>
<dbReference type="Pfam" id="PF14534">
    <property type="entry name" value="DUF4440"/>
    <property type="match status" value="1"/>
</dbReference>
<keyword evidence="5" id="KW-1185">Reference proteome</keyword>
<dbReference type="RefSeq" id="WP_155089899.1">
    <property type="nucleotide sequence ID" value="NZ_WJYA01000008.1"/>
</dbReference>
<evidence type="ECO:0000313" key="5">
    <source>
        <dbReference type="Proteomes" id="UP000447545"/>
    </source>
</evidence>
<evidence type="ECO:0000259" key="3">
    <source>
        <dbReference type="Pfam" id="PF14534"/>
    </source>
</evidence>
<dbReference type="AlphaFoldDB" id="A0A7K1GHE8"/>
<evidence type="ECO:0000259" key="2">
    <source>
        <dbReference type="Pfam" id="PF12680"/>
    </source>
</evidence>
<dbReference type="PANTHER" id="PTHR41252">
    <property type="entry name" value="BLR2505 PROTEIN"/>
    <property type="match status" value="1"/>
</dbReference>
<feature type="domain" description="SnoaL-like" evidence="2">
    <location>
        <begin position="157"/>
        <end position="261"/>
    </location>
</feature>
<gene>
    <name evidence="4" type="ORF">F1003_13130</name>
</gene>
<reference evidence="4 5" key="1">
    <citation type="submission" date="2019-11" db="EMBL/GenBank/DDBJ databases">
        <title>Winogradskyella ouciana sp. nov., isolated from the hadal seawater of the Mariana Trench.</title>
        <authorList>
            <person name="Liu R."/>
        </authorList>
    </citation>
    <scope>NUCLEOTIDE SEQUENCE [LARGE SCALE GENOMIC DNA]</scope>
    <source>
        <strain evidence="4 5">ZXX205</strain>
    </source>
</reference>
<feature type="signal peptide" evidence="1">
    <location>
        <begin position="1"/>
        <end position="23"/>
    </location>
</feature>
<feature type="chain" id="PRO_5029682007" evidence="1">
    <location>
        <begin position="24"/>
        <end position="278"/>
    </location>
</feature>
<proteinExistence type="predicted"/>
<dbReference type="EMBL" id="WJYA01000008">
    <property type="protein sequence ID" value="MTE27878.1"/>
    <property type="molecule type" value="Genomic_DNA"/>
</dbReference>
<name>A0A7K1GHE8_9FLAO</name>
<dbReference type="PANTHER" id="PTHR41252:SF1">
    <property type="entry name" value="BLR2505 PROTEIN"/>
    <property type="match status" value="1"/>
</dbReference>
<evidence type="ECO:0000313" key="4">
    <source>
        <dbReference type="EMBL" id="MTE27878.1"/>
    </source>
</evidence>
<dbReference type="InterPro" id="IPR037401">
    <property type="entry name" value="SnoaL-like"/>
</dbReference>